<gene>
    <name evidence="2" type="ORF">H257_11995</name>
</gene>
<protein>
    <submittedName>
        <fullName evidence="2">Uncharacterized protein</fullName>
    </submittedName>
</protein>
<evidence type="ECO:0000256" key="1">
    <source>
        <dbReference type="SAM" id="MobiDB-lite"/>
    </source>
</evidence>
<sequence>MKNLMQSFNISQQTISRIWRRGCETAASLGVAKFGSKKKGRCGRPRKYKDEDVQSAVTSAPAHLRRLQNNGKGHWCPQDGAVAPRQGQKVESAHKPSATIAHTTISCCAVQFRKFVHS</sequence>
<evidence type="ECO:0000313" key="2">
    <source>
        <dbReference type="EMBL" id="ETV73183.1"/>
    </source>
</evidence>
<dbReference type="RefSeq" id="XP_009837388.1">
    <property type="nucleotide sequence ID" value="XM_009839086.1"/>
</dbReference>
<accession>W4G2M5</accession>
<organism evidence="2">
    <name type="scientific">Aphanomyces astaci</name>
    <name type="common">Crayfish plague agent</name>
    <dbReference type="NCBI Taxonomy" id="112090"/>
    <lineage>
        <taxon>Eukaryota</taxon>
        <taxon>Sar</taxon>
        <taxon>Stramenopiles</taxon>
        <taxon>Oomycota</taxon>
        <taxon>Saprolegniomycetes</taxon>
        <taxon>Saprolegniales</taxon>
        <taxon>Verrucalvaceae</taxon>
        <taxon>Aphanomyces</taxon>
    </lineage>
</organism>
<feature type="region of interest" description="Disordered" evidence="1">
    <location>
        <begin position="70"/>
        <end position="96"/>
    </location>
</feature>
<dbReference type="GeneID" id="20813991"/>
<dbReference type="EMBL" id="KI913150">
    <property type="protein sequence ID" value="ETV73183.1"/>
    <property type="molecule type" value="Genomic_DNA"/>
</dbReference>
<dbReference type="AlphaFoldDB" id="W4G2M5"/>
<proteinExistence type="predicted"/>
<name>W4G2M5_APHAT</name>
<reference evidence="2" key="1">
    <citation type="submission" date="2013-12" db="EMBL/GenBank/DDBJ databases">
        <title>The Genome Sequence of Aphanomyces astaci APO3.</title>
        <authorList>
            <consortium name="The Broad Institute Genomics Platform"/>
            <person name="Russ C."/>
            <person name="Tyler B."/>
            <person name="van West P."/>
            <person name="Dieguez-Uribeondo J."/>
            <person name="Young S.K."/>
            <person name="Zeng Q."/>
            <person name="Gargeya S."/>
            <person name="Fitzgerald M."/>
            <person name="Abouelleil A."/>
            <person name="Alvarado L."/>
            <person name="Chapman S.B."/>
            <person name="Gainer-Dewar J."/>
            <person name="Goldberg J."/>
            <person name="Griggs A."/>
            <person name="Gujja S."/>
            <person name="Hansen M."/>
            <person name="Howarth C."/>
            <person name="Imamovic A."/>
            <person name="Ireland A."/>
            <person name="Larimer J."/>
            <person name="McCowan C."/>
            <person name="Murphy C."/>
            <person name="Pearson M."/>
            <person name="Poon T.W."/>
            <person name="Priest M."/>
            <person name="Roberts A."/>
            <person name="Saif S."/>
            <person name="Shea T."/>
            <person name="Sykes S."/>
            <person name="Wortman J."/>
            <person name="Nusbaum C."/>
            <person name="Birren B."/>
        </authorList>
    </citation>
    <scope>NUCLEOTIDE SEQUENCE [LARGE SCALE GENOMIC DNA]</scope>
    <source>
        <strain evidence="2">APO3</strain>
    </source>
</reference>
<dbReference type="VEuPathDB" id="FungiDB:H257_11995"/>